<protein>
    <recommendedName>
        <fullName evidence="4">Protochlorophyllide reductase</fullName>
    </recommendedName>
</protein>
<reference evidence="2" key="1">
    <citation type="submission" date="2021-02" db="EMBL/GenBank/DDBJ databases">
        <authorList>
            <person name="Dougan E. K."/>
            <person name="Rhodes N."/>
            <person name="Thang M."/>
            <person name="Chan C."/>
        </authorList>
    </citation>
    <scope>NUCLEOTIDE SEQUENCE</scope>
</reference>
<dbReference type="Proteomes" id="UP000654075">
    <property type="component" value="Unassembled WGS sequence"/>
</dbReference>
<dbReference type="InterPro" id="IPR036291">
    <property type="entry name" value="NAD(P)-bd_dom_sf"/>
</dbReference>
<dbReference type="EMBL" id="CAJNNV010022111">
    <property type="protein sequence ID" value="CAE8607806.1"/>
    <property type="molecule type" value="Genomic_DNA"/>
</dbReference>
<dbReference type="PANTHER" id="PTHR43157:SF31">
    <property type="entry name" value="PHOSPHATIDYLINOSITOL-GLYCAN BIOSYNTHESIS CLASS F PROTEIN"/>
    <property type="match status" value="1"/>
</dbReference>
<accession>A0A813F7Y6</accession>
<dbReference type="GO" id="GO:0016491">
    <property type="term" value="F:oxidoreductase activity"/>
    <property type="evidence" value="ECO:0007669"/>
    <property type="project" value="UniProtKB-KW"/>
</dbReference>
<evidence type="ECO:0008006" key="4">
    <source>
        <dbReference type="Google" id="ProtNLM"/>
    </source>
</evidence>
<dbReference type="SUPFAM" id="SSF51735">
    <property type="entry name" value="NAD(P)-binding Rossmann-fold domains"/>
    <property type="match status" value="1"/>
</dbReference>
<dbReference type="Pfam" id="PF00106">
    <property type="entry name" value="adh_short"/>
    <property type="match status" value="1"/>
</dbReference>
<comment type="caution">
    <text evidence="2">The sequence shown here is derived from an EMBL/GenBank/DDBJ whole genome shotgun (WGS) entry which is preliminary data.</text>
</comment>
<evidence type="ECO:0000256" key="1">
    <source>
        <dbReference type="ARBA" id="ARBA00023002"/>
    </source>
</evidence>
<dbReference type="InterPro" id="IPR002347">
    <property type="entry name" value="SDR_fam"/>
</dbReference>
<organism evidence="2 3">
    <name type="scientific">Polarella glacialis</name>
    <name type="common">Dinoflagellate</name>
    <dbReference type="NCBI Taxonomy" id="89957"/>
    <lineage>
        <taxon>Eukaryota</taxon>
        <taxon>Sar</taxon>
        <taxon>Alveolata</taxon>
        <taxon>Dinophyceae</taxon>
        <taxon>Suessiales</taxon>
        <taxon>Suessiaceae</taxon>
        <taxon>Polarella</taxon>
    </lineage>
</organism>
<gene>
    <name evidence="2" type="ORF">PGLA1383_LOCUS25711</name>
</gene>
<sequence>KEKKNNRQYPNAPPAVVELMDLNSLESVRNFAKTYTGPVDVLVNNAATLGSGELRRTGDGFEECLQVNYLSGFLLTSLLLDRVEQSAAGRIVHVSAKAHEWANISVQAMVSEKVLGPDFVSRQGMMGNLGGSYADSKLDSAMVKFLQEQVLQRIGRVVGFMQTKEDAPKTQVHVATHPALQKAGGRYYSPIYPPLVGCGKAAEDCAVSEVSDAALDVSLQEDLFKATCTVLALQDGLCARGASE</sequence>
<feature type="non-terminal residue" evidence="2">
    <location>
        <position position="244"/>
    </location>
</feature>
<keyword evidence="3" id="KW-1185">Reference proteome</keyword>
<dbReference type="OrthoDB" id="1274115at2759"/>
<dbReference type="AlphaFoldDB" id="A0A813F7Y6"/>
<keyword evidence="1" id="KW-0560">Oxidoreductase</keyword>
<proteinExistence type="predicted"/>
<evidence type="ECO:0000313" key="3">
    <source>
        <dbReference type="Proteomes" id="UP000654075"/>
    </source>
</evidence>
<evidence type="ECO:0000313" key="2">
    <source>
        <dbReference type="EMBL" id="CAE8607806.1"/>
    </source>
</evidence>
<dbReference type="PANTHER" id="PTHR43157">
    <property type="entry name" value="PHOSPHATIDYLINOSITOL-GLYCAN BIOSYNTHESIS CLASS F PROTEIN-RELATED"/>
    <property type="match status" value="1"/>
</dbReference>
<name>A0A813F7Y6_POLGL</name>
<dbReference type="Gene3D" id="3.40.50.720">
    <property type="entry name" value="NAD(P)-binding Rossmann-like Domain"/>
    <property type="match status" value="1"/>
</dbReference>